<evidence type="ECO:0000256" key="2">
    <source>
        <dbReference type="ARBA" id="ARBA00022598"/>
    </source>
</evidence>
<dbReference type="PIRSF" id="PIRSF001529">
    <property type="entry name" value="Ser-tRNA-synth_IIa"/>
    <property type="match status" value="1"/>
</dbReference>
<dbReference type="SUPFAM" id="SSF55681">
    <property type="entry name" value="Class II aaRS and biotin synthetases"/>
    <property type="match status" value="1"/>
</dbReference>
<keyword evidence="3" id="KW-0547">Nucleotide-binding</keyword>
<dbReference type="GO" id="GO:0004828">
    <property type="term" value="F:serine-tRNA ligase activity"/>
    <property type="evidence" value="ECO:0007669"/>
    <property type="project" value="UniProtKB-EC"/>
</dbReference>
<evidence type="ECO:0000256" key="5">
    <source>
        <dbReference type="ARBA" id="ARBA00023146"/>
    </source>
</evidence>
<organism evidence="8">
    <name type="scientific">marine sediment metagenome</name>
    <dbReference type="NCBI Taxonomy" id="412755"/>
    <lineage>
        <taxon>unclassified sequences</taxon>
        <taxon>metagenomes</taxon>
        <taxon>ecological metagenomes</taxon>
    </lineage>
</organism>
<sequence>MVAKKTNQPFDSSELDELLLQKERLDIMITKNEPLINDIEKILSEQLGRLGNIVDPSVPISNDEANNRVEREYGPKHPENGKLHHSDVMWRLGAYNTDAGSVVAGQRGYFLTGPGLIINMALSQYGIDFLRKKGYEPVGTPYFMDQSVMAKTAQLSDYDDQLYKVTLNGHGEDKYLIATSEQPLSAMFISGTNSPTFLDTNKVPIRMAGYSTCFRKEAGSGADLRGLFRVHQFEKVEQFCVVAPEKSQEEHEKMLAIAEEFYQSLGLSYRVVNIVSGKLNNAAAKKYDLEAWFMHDHMYKELVSCSNCTDYQSRKLNIKYGYNTNDTKAPFVHMLNCTLVATERTMCCLME</sequence>
<dbReference type="PANTHER" id="PTHR11778">
    <property type="entry name" value="SERYL-TRNA SYNTHETASE"/>
    <property type="match status" value="1"/>
</dbReference>
<gene>
    <name evidence="8" type="ORF">S01H1_17078</name>
</gene>
<dbReference type="GO" id="GO:0005524">
    <property type="term" value="F:ATP binding"/>
    <property type="evidence" value="ECO:0007669"/>
    <property type="project" value="UniProtKB-KW"/>
</dbReference>
<dbReference type="EMBL" id="BARS01009026">
    <property type="protein sequence ID" value="GAF68999.1"/>
    <property type="molecule type" value="Genomic_DNA"/>
</dbReference>
<evidence type="ECO:0000256" key="1">
    <source>
        <dbReference type="ARBA" id="ARBA00012840"/>
    </source>
</evidence>
<evidence type="ECO:0000313" key="8">
    <source>
        <dbReference type="EMBL" id="GAF68999.1"/>
    </source>
</evidence>
<dbReference type="Gene3D" id="3.30.930.10">
    <property type="entry name" value="Bira Bifunctional Protein, Domain 2"/>
    <property type="match status" value="1"/>
</dbReference>
<evidence type="ECO:0000256" key="4">
    <source>
        <dbReference type="ARBA" id="ARBA00022840"/>
    </source>
</evidence>
<evidence type="ECO:0000259" key="7">
    <source>
        <dbReference type="PROSITE" id="PS50862"/>
    </source>
</evidence>
<accession>X0RJJ8</accession>
<dbReference type="InterPro" id="IPR002317">
    <property type="entry name" value="Ser-tRNA-ligase_type_1"/>
</dbReference>
<keyword evidence="5" id="KW-0030">Aminoacyl-tRNA synthetase</keyword>
<reference evidence="8" key="1">
    <citation type="journal article" date="2014" name="Front. Microbiol.">
        <title>High frequency of phylogenetically diverse reductive dehalogenase-homologous genes in deep subseafloor sedimentary metagenomes.</title>
        <authorList>
            <person name="Kawai M."/>
            <person name="Futagami T."/>
            <person name="Toyoda A."/>
            <person name="Takaki Y."/>
            <person name="Nishi S."/>
            <person name="Hori S."/>
            <person name="Arai W."/>
            <person name="Tsubouchi T."/>
            <person name="Morono Y."/>
            <person name="Uchiyama I."/>
            <person name="Ito T."/>
            <person name="Fujiyama A."/>
            <person name="Inagaki F."/>
            <person name="Takami H."/>
        </authorList>
    </citation>
    <scope>NUCLEOTIDE SEQUENCE</scope>
    <source>
        <strain evidence="8">Expedition CK06-06</strain>
    </source>
</reference>
<dbReference type="PRINTS" id="PR00981">
    <property type="entry name" value="TRNASYNTHSER"/>
</dbReference>
<dbReference type="PROSITE" id="PS50862">
    <property type="entry name" value="AA_TRNA_LIGASE_II"/>
    <property type="match status" value="1"/>
</dbReference>
<keyword evidence="4" id="KW-0067">ATP-binding</keyword>
<comment type="caution">
    <text evidence="8">The sequence shown here is derived from an EMBL/GenBank/DDBJ whole genome shotgun (WGS) entry which is preliminary data.</text>
</comment>
<dbReference type="InterPro" id="IPR033729">
    <property type="entry name" value="SerRS_core"/>
</dbReference>
<protein>
    <recommendedName>
        <fullName evidence="1">serine--tRNA ligase</fullName>
        <ecNumber evidence="1">6.1.1.11</ecNumber>
    </recommendedName>
    <alternativeName>
        <fullName evidence="6">Seryl-tRNA synthetase</fullName>
    </alternativeName>
</protein>
<proteinExistence type="predicted"/>
<dbReference type="Pfam" id="PF00587">
    <property type="entry name" value="tRNA-synt_2b"/>
    <property type="match status" value="1"/>
</dbReference>
<feature type="non-terminal residue" evidence="8">
    <location>
        <position position="351"/>
    </location>
</feature>
<dbReference type="GO" id="GO:0006434">
    <property type="term" value="P:seryl-tRNA aminoacylation"/>
    <property type="evidence" value="ECO:0007669"/>
    <property type="project" value="InterPro"/>
</dbReference>
<dbReference type="CDD" id="cd00770">
    <property type="entry name" value="SerRS_core"/>
    <property type="match status" value="1"/>
</dbReference>
<dbReference type="InterPro" id="IPR006195">
    <property type="entry name" value="aa-tRNA-synth_II"/>
</dbReference>
<dbReference type="AlphaFoldDB" id="X0RJJ8"/>
<evidence type="ECO:0000256" key="3">
    <source>
        <dbReference type="ARBA" id="ARBA00022741"/>
    </source>
</evidence>
<dbReference type="EC" id="6.1.1.11" evidence="1"/>
<dbReference type="InterPro" id="IPR002314">
    <property type="entry name" value="aa-tRNA-synt_IIb"/>
</dbReference>
<feature type="domain" description="Aminoacyl-transfer RNA synthetases class-II family profile" evidence="7">
    <location>
        <begin position="84"/>
        <end position="351"/>
    </location>
</feature>
<dbReference type="InterPro" id="IPR045864">
    <property type="entry name" value="aa-tRNA-synth_II/BPL/LPL"/>
</dbReference>
<evidence type="ECO:0000256" key="6">
    <source>
        <dbReference type="ARBA" id="ARBA00031113"/>
    </source>
</evidence>
<keyword evidence="2" id="KW-0436">Ligase</keyword>
<name>X0RJJ8_9ZZZZ</name>
<dbReference type="NCBIfam" id="TIGR00414">
    <property type="entry name" value="serS"/>
    <property type="match status" value="1"/>
</dbReference>